<feature type="transmembrane region" description="Helical" evidence="5">
    <location>
        <begin position="21"/>
        <end position="40"/>
    </location>
</feature>
<evidence type="ECO:0000256" key="3">
    <source>
        <dbReference type="ARBA" id="ARBA00022989"/>
    </source>
</evidence>
<dbReference type="OrthoDB" id="3182222at2"/>
<evidence type="ECO:0000256" key="2">
    <source>
        <dbReference type="ARBA" id="ARBA00022692"/>
    </source>
</evidence>
<dbReference type="GO" id="GO:0140359">
    <property type="term" value="F:ABC-type transporter activity"/>
    <property type="evidence" value="ECO:0007669"/>
    <property type="project" value="InterPro"/>
</dbReference>
<dbReference type="EMBL" id="QCZG01000010">
    <property type="protein sequence ID" value="PWA12308.1"/>
    <property type="molecule type" value="Genomic_DNA"/>
</dbReference>
<dbReference type="PANTHER" id="PTHR43471:SF1">
    <property type="entry name" value="ABC TRANSPORTER PERMEASE PROTEIN NOSY-RELATED"/>
    <property type="match status" value="1"/>
</dbReference>
<dbReference type="AlphaFoldDB" id="A0A2U1K5W7"/>
<evidence type="ECO:0000313" key="8">
    <source>
        <dbReference type="Proteomes" id="UP000245998"/>
    </source>
</evidence>
<dbReference type="PANTHER" id="PTHR43471">
    <property type="entry name" value="ABC TRANSPORTER PERMEASE"/>
    <property type="match status" value="1"/>
</dbReference>
<comment type="subcellular location">
    <subcellularLocation>
        <location evidence="1">Membrane</location>
        <topology evidence="1">Multi-pass membrane protein</topology>
    </subcellularLocation>
</comment>
<accession>A0A2U1K5W7</accession>
<feature type="transmembrane region" description="Helical" evidence="5">
    <location>
        <begin position="52"/>
        <end position="71"/>
    </location>
</feature>
<proteinExistence type="predicted"/>
<keyword evidence="2 5" id="KW-0812">Transmembrane</keyword>
<gene>
    <name evidence="7" type="ORF">DCC39_06730</name>
</gene>
<evidence type="ECO:0000313" key="7">
    <source>
        <dbReference type="EMBL" id="PWA12308.1"/>
    </source>
</evidence>
<evidence type="ECO:0000259" key="6">
    <source>
        <dbReference type="Pfam" id="PF12698"/>
    </source>
</evidence>
<evidence type="ECO:0000256" key="4">
    <source>
        <dbReference type="ARBA" id="ARBA00023136"/>
    </source>
</evidence>
<protein>
    <submittedName>
        <fullName evidence="7">ABC transporter permease</fullName>
    </submittedName>
</protein>
<keyword evidence="3 5" id="KW-1133">Transmembrane helix</keyword>
<comment type="caution">
    <text evidence="7">The sequence shown here is derived from an EMBL/GenBank/DDBJ whole genome shotgun (WGS) entry which is preliminary data.</text>
</comment>
<feature type="transmembrane region" description="Helical" evidence="5">
    <location>
        <begin position="155"/>
        <end position="174"/>
    </location>
</feature>
<dbReference type="GO" id="GO:0016020">
    <property type="term" value="C:membrane"/>
    <property type="evidence" value="ECO:0007669"/>
    <property type="project" value="UniProtKB-SubCell"/>
</dbReference>
<dbReference type="Pfam" id="PF12698">
    <property type="entry name" value="ABC2_membrane_3"/>
    <property type="match status" value="1"/>
</dbReference>
<feature type="transmembrane region" description="Helical" evidence="5">
    <location>
        <begin position="121"/>
        <end position="143"/>
    </location>
</feature>
<name>A0A2U1K5W7_9BACI</name>
<dbReference type="InterPro" id="IPR013525">
    <property type="entry name" value="ABC2_TM"/>
</dbReference>
<keyword evidence="4 5" id="KW-0472">Membrane</keyword>
<keyword evidence="8" id="KW-1185">Reference proteome</keyword>
<organism evidence="7 8">
    <name type="scientific">Pueribacillus theae</name>
    <dbReference type="NCBI Taxonomy" id="2171751"/>
    <lineage>
        <taxon>Bacteria</taxon>
        <taxon>Bacillati</taxon>
        <taxon>Bacillota</taxon>
        <taxon>Bacilli</taxon>
        <taxon>Bacillales</taxon>
        <taxon>Bacillaceae</taxon>
        <taxon>Pueribacillus</taxon>
    </lineage>
</organism>
<feature type="domain" description="ABC-2 type transporter transmembrane" evidence="6">
    <location>
        <begin position="53"/>
        <end position="227"/>
    </location>
</feature>
<dbReference type="Proteomes" id="UP000245998">
    <property type="component" value="Unassembled WGS sequence"/>
</dbReference>
<feature type="transmembrane region" description="Helical" evidence="5">
    <location>
        <begin position="207"/>
        <end position="229"/>
    </location>
</feature>
<reference evidence="7 8" key="1">
    <citation type="submission" date="2018-04" db="EMBL/GenBank/DDBJ databases">
        <title>Camelliibacillus theae gen. nov., sp. nov., isolated from Pu'er tea.</title>
        <authorList>
            <person name="Niu L."/>
        </authorList>
    </citation>
    <scope>NUCLEOTIDE SEQUENCE [LARGE SCALE GENOMIC DNA]</scope>
    <source>
        <strain evidence="7 8">T8</strain>
    </source>
</reference>
<feature type="transmembrane region" description="Helical" evidence="5">
    <location>
        <begin position="92"/>
        <end position="115"/>
    </location>
</feature>
<sequence>MTLSFKRVFAIFQKDWKDLLKNSYIIFTMAIPLIFAAWLGRIGTEDGFLHSLPISLALVISGCFVQAAMVAEEKEKNTLRGLLLSPASTTEILIGKSLLTAAVTIVIIIGSIFLSEFNVQSISLFSLLILLNLVTFISIGTILGLVSRTVMETSIIGMPVMLIFGMGSMFKTMIENETLLKILHYLPSEQFNEAWLSMSEGGSFGSIGNNLLILLVWCIVALVISFITYRRSSFDK</sequence>
<evidence type="ECO:0000256" key="1">
    <source>
        <dbReference type="ARBA" id="ARBA00004141"/>
    </source>
</evidence>
<dbReference type="RefSeq" id="WP_116554131.1">
    <property type="nucleotide sequence ID" value="NZ_QCZG01000010.1"/>
</dbReference>
<evidence type="ECO:0000256" key="5">
    <source>
        <dbReference type="SAM" id="Phobius"/>
    </source>
</evidence>